<dbReference type="Gene3D" id="3.40.50.720">
    <property type="entry name" value="NAD(P)-binding Rossmann-like Domain"/>
    <property type="match status" value="1"/>
</dbReference>
<evidence type="ECO:0000256" key="5">
    <source>
        <dbReference type="ARBA" id="ARBA00022968"/>
    </source>
</evidence>
<keyword evidence="3" id="KW-0812">Transmembrane</keyword>
<evidence type="ECO:0000256" key="3">
    <source>
        <dbReference type="ARBA" id="ARBA00022692"/>
    </source>
</evidence>
<dbReference type="SUPFAM" id="SSF51735">
    <property type="entry name" value="NAD(P)-binding Rossmann-fold domains"/>
    <property type="match status" value="1"/>
</dbReference>
<comment type="subcellular location">
    <subcellularLocation>
        <location evidence="2">Golgi apparatus membrane</location>
        <topology evidence="2">Single-pass type II membrane protein</topology>
    </subcellularLocation>
    <subcellularLocation>
        <location evidence="12">Golgi apparatus</location>
        <location evidence="12">Golgi stack membrane</location>
    </subcellularLocation>
</comment>
<feature type="domain" description="NAD-dependent epimerase/dehydratase" evidence="13">
    <location>
        <begin position="3"/>
        <end position="241"/>
    </location>
</feature>
<evidence type="ECO:0000256" key="8">
    <source>
        <dbReference type="ARBA" id="ARBA00023034"/>
    </source>
</evidence>
<evidence type="ECO:0000256" key="2">
    <source>
        <dbReference type="ARBA" id="ARBA00004323"/>
    </source>
</evidence>
<evidence type="ECO:0000256" key="10">
    <source>
        <dbReference type="ARBA" id="ARBA00023180"/>
    </source>
</evidence>
<dbReference type="GO" id="GO:0048040">
    <property type="term" value="F:UDP-glucuronate decarboxylase activity"/>
    <property type="evidence" value="ECO:0007669"/>
    <property type="project" value="TreeGrafter"/>
</dbReference>
<dbReference type="InterPro" id="IPR001509">
    <property type="entry name" value="Epimerase_deHydtase"/>
</dbReference>
<keyword evidence="5" id="KW-0735">Signal-anchor</keyword>
<evidence type="ECO:0000313" key="15">
    <source>
        <dbReference type="Proteomes" id="UP000228503"/>
    </source>
</evidence>
<gene>
    <name evidence="14" type="ORF">COY16_01420</name>
</gene>
<keyword evidence="10" id="KW-0325">Glycoprotein</keyword>
<dbReference type="UniPathway" id="UPA00796">
    <property type="reaction ID" value="UER00771"/>
</dbReference>
<accession>A0A2M7U0Q1</accession>
<comment type="caution">
    <text evidence="14">The sequence shown here is derived from an EMBL/GenBank/DDBJ whole genome shotgun (WGS) entry which is preliminary data.</text>
</comment>
<dbReference type="Pfam" id="PF01370">
    <property type="entry name" value="Epimerase"/>
    <property type="match status" value="1"/>
</dbReference>
<dbReference type="GO" id="GO:0005737">
    <property type="term" value="C:cytoplasm"/>
    <property type="evidence" value="ECO:0007669"/>
    <property type="project" value="TreeGrafter"/>
</dbReference>
<dbReference type="GO" id="GO:0070403">
    <property type="term" value="F:NAD+ binding"/>
    <property type="evidence" value="ECO:0007669"/>
    <property type="project" value="InterPro"/>
</dbReference>
<comment type="cofactor">
    <cofactor evidence="1">
        <name>NAD(+)</name>
        <dbReference type="ChEBI" id="CHEBI:57540"/>
    </cofactor>
</comment>
<evidence type="ECO:0000256" key="6">
    <source>
        <dbReference type="ARBA" id="ARBA00022989"/>
    </source>
</evidence>
<dbReference type="InterPro" id="IPR044516">
    <property type="entry name" value="UXS-like"/>
</dbReference>
<dbReference type="EMBL" id="PFOB01000017">
    <property type="protein sequence ID" value="PIZ63641.1"/>
    <property type="molecule type" value="Genomic_DNA"/>
</dbReference>
<keyword evidence="8" id="KW-0333">Golgi apparatus</keyword>
<name>A0A2M7U0Q1_9BACT</name>
<sequence>MNILITGGSGFIGSHLSKHYADKGSSIFIIDNLITGNRKNIASIPSDQITFLEQDLITADLSVLPPIDICYHLASPASPIQYKKHPVETMRVNAEGTHKILELCKSKECDRIVLTSTSEIYGDPLEHPQKESYWGNVNTLGDRACYDEAKRYAESMTMTYHRSFNVDARIARIFNTYGPNMELNDGRVVSNFIIQAIQNNPITIYGDGTQTRSFCYVDDMVSGLVSLGETEGIEGEVINLGNPDEKTVLELAEIIKDMTDSTSEITFEGIGQDDPKKRKPNISKANTILSWEPKISLNKGLKNTIEYFEAELHNQK</sequence>
<evidence type="ECO:0000256" key="9">
    <source>
        <dbReference type="ARBA" id="ARBA00023136"/>
    </source>
</evidence>
<dbReference type="InterPro" id="IPR036291">
    <property type="entry name" value="NAD(P)-bd_dom_sf"/>
</dbReference>
<proteinExistence type="predicted"/>
<evidence type="ECO:0000256" key="12">
    <source>
        <dbReference type="ARBA" id="ARBA00037859"/>
    </source>
</evidence>
<dbReference type="GO" id="GO:0042732">
    <property type="term" value="P:D-xylose metabolic process"/>
    <property type="evidence" value="ECO:0007669"/>
    <property type="project" value="InterPro"/>
</dbReference>
<dbReference type="PANTHER" id="PTHR43078">
    <property type="entry name" value="UDP-GLUCURONIC ACID DECARBOXYLASE-RELATED"/>
    <property type="match status" value="1"/>
</dbReference>
<keyword evidence="11" id="KW-0456">Lyase</keyword>
<evidence type="ECO:0000256" key="11">
    <source>
        <dbReference type="ARBA" id="ARBA00023239"/>
    </source>
</evidence>
<reference evidence="15" key="1">
    <citation type="submission" date="2017-09" db="EMBL/GenBank/DDBJ databases">
        <title>Depth-based differentiation of microbial function through sediment-hosted aquifers and enrichment of novel symbionts in the deep terrestrial subsurface.</title>
        <authorList>
            <person name="Probst A.J."/>
            <person name="Ladd B."/>
            <person name="Jarett J.K."/>
            <person name="Geller-Mcgrath D.E."/>
            <person name="Sieber C.M.K."/>
            <person name="Emerson J.B."/>
            <person name="Anantharaman K."/>
            <person name="Thomas B.C."/>
            <person name="Malmstrom R."/>
            <person name="Stieglmeier M."/>
            <person name="Klingl A."/>
            <person name="Woyke T."/>
            <person name="Ryan C.M."/>
            <person name="Banfield J.F."/>
        </authorList>
    </citation>
    <scope>NUCLEOTIDE SEQUENCE [LARGE SCALE GENOMIC DNA]</scope>
</reference>
<dbReference type="GO" id="GO:0033320">
    <property type="term" value="P:UDP-D-xylose biosynthetic process"/>
    <property type="evidence" value="ECO:0007669"/>
    <property type="project" value="UniProtKB-UniPathway"/>
</dbReference>
<evidence type="ECO:0000256" key="7">
    <source>
        <dbReference type="ARBA" id="ARBA00023027"/>
    </source>
</evidence>
<protein>
    <submittedName>
        <fullName evidence="14">NAD-dependent dehydratase</fullName>
    </submittedName>
</protein>
<keyword evidence="4" id="KW-0210">Decarboxylase</keyword>
<organism evidence="14 15">
    <name type="scientific">Candidatus Roizmanbacteria bacterium CG_4_10_14_0_2_um_filter_39_13</name>
    <dbReference type="NCBI Taxonomy" id="1974825"/>
    <lineage>
        <taxon>Bacteria</taxon>
        <taxon>Candidatus Roizmaniibacteriota</taxon>
    </lineage>
</organism>
<dbReference type="PANTHER" id="PTHR43078:SF6">
    <property type="entry name" value="UDP-GLUCURONIC ACID DECARBOXYLASE 1"/>
    <property type="match status" value="1"/>
</dbReference>
<keyword evidence="9" id="KW-0472">Membrane</keyword>
<evidence type="ECO:0000313" key="14">
    <source>
        <dbReference type="EMBL" id="PIZ63641.1"/>
    </source>
</evidence>
<evidence type="ECO:0000256" key="1">
    <source>
        <dbReference type="ARBA" id="ARBA00001911"/>
    </source>
</evidence>
<evidence type="ECO:0000256" key="4">
    <source>
        <dbReference type="ARBA" id="ARBA00022793"/>
    </source>
</evidence>
<dbReference type="Proteomes" id="UP000228503">
    <property type="component" value="Unassembled WGS sequence"/>
</dbReference>
<dbReference type="AlphaFoldDB" id="A0A2M7U0Q1"/>
<keyword evidence="6" id="KW-1133">Transmembrane helix</keyword>
<keyword evidence="7" id="KW-0520">NAD</keyword>
<dbReference type="FunFam" id="3.40.50.720:FF:000065">
    <property type="entry name" value="UDP-glucuronic acid decarboxylase 1"/>
    <property type="match status" value="1"/>
</dbReference>
<evidence type="ECO:0000259" key="13">
    <source>
        <dbReference type="Pfam" id="PF01370"/>
    </source>
</evidence>